<evidence type="ECO:0000313" key="1">
    <source>
        <dbReference type="EMBL" id="TWC05281.1"/>
    </source>
</evidence>
<evidence type="ECO:0000313" key="2">
    <source>
        <dbReference type="Proteomes" id="UP000321304"/>
    </source>
</evidence>
<comment type="caution">
    <text evidence="1">The sequence shown here is derived from an EMBL/GenBank/DDBJ whole genome shotgun (WGS) entry which is preliminary data.</text>
</comment>
<accession>A0A560MF57</accession>
<name>A0A560MF57_9BRAD</name>
<protein>
    <submittedName>
        <fullName evidence="1">Uncharacterized protein</fullName>
    </submittedName>
</protein>
<sequence length="107" mass="11916">MATKPALEIAMRVVPPAASIRRRQDLTESVRSAFSSFMGRFKNSRLARMSSGHYCLIRDLGLVKGGKGLRHHEVVIDFSWRGLLKLVVSAGTAVLRRRAPVRIETAE</sequence>
<dbReference type="AlphaFoldDB" id="A0A560MF57"/>
<keyword evidence="2" id="KW-1185">Reference proteome</keyword>
<dbReference type="Proteomes" id="UP000321304">
    <property type="component" value="Unassembled WGS sequence"/>
</dbReference>
<reference evidence="1 2" key="1">
    <citation type="submission" date="2019-06" db="EMBL/GenBank/DDBJ databases">
        <title>Genomic Encyclopedia of Type Strains, Phase IV (KMG-V): Genome sequencing to study the core and pangenomes of soil and plant-associated prokaryotes.</title>
        <authorList>
            <person name="Whitman W."/>
        </authorList>
    </citation>
    <scope>NUCLEOTIDE SEQUENCE [LARGE SCALE GENOMIC DNA]</scope>
    <source>
        <strain evidence="1 2">BR 10355</strain>
    </source>
</reference>
<dbReference type="EMBL" id="VITY01000003">
    <property type="protein sequence ID" value="TWC05281.1"/>
    <property type="molecule type" value="Genomic_DNA"/>
</dbReference>
<gene>
    <name evidence="1" type="ORF">FBZ93_103295</name>
</gene>
<organism evidence="1 2">
    <name type="scientific">Bradyrhizobium macuxiense</name>
    <dbReference type="NCBI Taxonomy" id="1755647"/>
    <lineage>
        <taxon>Bacteria</taxon>
        <taxon>Pseudomonadati</taxon>
        <taxon>Pseudomonadota</taxon>
        <taxon>Alphaproteobacteria</taxon>
        <taxon>Hyphomicrobiales</taxon>
        <taxon>Nitrobacteraceae</taxon>
        <taxon>Bradyrhizobium</taxon>
    </lineage>
</organism>
<proteinExistence type="predicted"/>